<organism evidence="3 4">
    <name type="scientific">Gossypium tomentosum</name>
    <name type="common">Hawaiian cotton</name>
    <name type="synonym">Gossypium sandvicense</name>
    <dbReference type="NCBI Taxonomy" id="34277"/>
    <lineage>
        <taxon>Eukaryota</taxon>
        <taxon>Viridiplantae</taxon>
        <taxon>Streptophyta</taxon>
        <taxon>Embryophyta</taxon>
        <taxon>Tracheophyta</taxon>
        <taxon>Spermatophyta</taxon>
        <taxon>Magnoliopsida</taxon>
        <taxon>eudicotyledons</taxon>
        <taxon>Gunneridae</taxon>
        <taxon>Pentapetalae</taxon>
        <taxon>rosids</taxon>
        <taxon>malvids</taxon>
        <taxon>Malvales</taxon>
        <taxon>Malvaceae</taxon>
        <taxon>Malvoideae</taxon>
        <taxon>Gossypium</taxon>
    </lineage>
</organism>
<gene>
    <name evidence="3" type="ORF">ES332_A12G223400v1</name>
</gene>
<evidence type="ECO:0000313" key="3">
    <source>
        <dbReference type="EMBL" id="TYH97136.1"/>
    </source>
</evidence>
<keyword evidence="2" id="KW-1133">Transmembrane helix</keyword>
<keyword evidence="4" id="KW-1185">Reference proteome</keyword>
<dbReference type="AlphaFoldDB" id="A0A5D2MZT2"/>
<feature type="transmembrane region" description="Helical" evidence="2">
    <location>
        <begin position="130"/>
        <end position="154"/>
    </location>
</feature>
<sequence length="175" mass="19172">MGSSGGPPRPYHERRPVLSEAGSLGPLFCRFKGGTSITSSNARKGGGPFGSSLSTVANGQTPRGSTTFRSVRRRRSAPKWWIEVLRGSTAVKVCHFGVRSKEKSALGRRACRGRTWEVQHPKLLGFLSYFVFWAVFCLGLVVQWTVIIILVFCLNGPGKIGPVQYICNSSKGWRA</sequence>
<reference evidence="3 4" key="1">
    <citation type="submission" date="2019-07" db="EMBL/GenBank/DDBJ databases">
        <title>WGS assembly of Gossypium tomentosum.</title>
        <authorList>
            <person name="Chen Z.J."/>
            <person name="Sreedasyam A."/>
            <person name="Ando A."/>
            <person name="Song Q."/>
            <person name="De L."/>
            <person name="Hulse-Kemp A."/>
            <person name="Ding M."/>
            <person name="Ye W."/>
            <person name="Kirkbride R."/>
            <person name="Jenkins J."/>
            <person name="Plott C."/>
            <person name="Lovell J."/>
            <person name="Lin Y.-M."/>
            <person name="Vaughn R."/>
            <person name="Liu B."/>
            <person name="Li W."/>
            <person name="Simpson S."/>
            <person name="Scheffler B."/>
            <person name="Saski C."/>
            <person name="Grover C."/>
            <person name="Hu G."/>
            <person name="Conover J."/>
            <person name="Carlson J."/>
            <person name="Shu S."/>
            <person name="Boston L."/>
            <person name="Williams M."/>
            <person name="Peterson D."/>
            <person name="Mcgee K."/>
            <person name="Jones D."/>
            <person name="Wendel J."/>
            <person name="Stelly D."/>
            <person name="Grimwood J."/>
            <person name="Schmutz J."/>
        </authorList>
    </citation>
    <scope>NUCLEOTIDE SEQUENCE [LARGE SCALE GENOMIC DNA]</scope>
    <source>
        <strain evidence="3">7179.01</strain>
    </source>
</reference>
<dbReference type="Proteomes" id="UP000322667">
    <property type="component" value="Chromosome A12"/>
</dbReference>
<name>A0A5D2MZT2_GOSTO</name>
<evidence type="ECO:0000256" key="2">
    <source>
        <dbReference type="SAM" id="Phobius"/>
    </source>
</evidence>
<keyword evidence="2" id="KW-0812">Transmembrane</keyword>
<feature type="compositionally biased region" description="Polar residues" evidence="1">
    <location>
        <begin position="51"/>
        <end position="62"/>
    </location>
</feature>
<evidence type="ECO:0000313" key="4">
    <source>
        <dbReference type="Proteomes" id="UP000322667"/>
    </source>
</evidence>
<feature type="region of interest" description="Disordered" evidence="1">
    <location>
        <begin position="39"/>
        <end position="69"/>
    </location>
</feature>
<dbReference type="EMBL" id="CM017621">
    <property type="protein sequence ID" value="TYH97136.1"/>
    <property type="molecule type" value="Genomic_DNA"/>
</dbReference>
<accession>A0A5D2MZT2</accession>
<proteinExistence type="predicted"/>
<protein>
    <submittedName>
        <fullName evidence="3">Uncharacterized protein</fullName>
    </submittedName>
</protein>
<keyword evidence="2" id="KW-0472">Membrane</keyword>
<evidence type="ECO:0000256" key="1">
    <source>
        <dbReference type="SAM" id="MobiDB-lite"/>
    </source>
</evidence>